<evidence type="ECO:0000256" key="13">
    <source>
        <dbReference type="ARBA" id="ARBA00023180"/>
    </source>
</evidence>
<keyword evidence="12" id="KW-0675">Receptor</keyword>
<dbReference type="PROSITE" id="PS00980">
    <property type="entry name" value="G_PROTEIN_RECEP_F3_2"/>
    <property type="match status" value="1"/>
</dbReference>
<dbReference type="InterPro" id="IPR019588">
    <property type="entry name" value="Metabotropic_Glu_rcpt_Homer-bd"/>
</dbReference>
<dbReference type="FunFam" id="3.40.50.2300:FF:000243">
    <property type="entry name" value="Metabotropic glutamate receptor 5"/>
    <property type="match status" value="1"/>
</dbReference>
<gene>
    <name evidence="21" type="ORF">P4O66_017835</name>
</gene>
<evidence type="ECO:0000256" key="16">
    <source>
        <dbReference type="ARBA" id="ARBA00070127"/>
    </source>
</evidence>
<evidence type="ECO:0000313" key="22">
    <source>
        <dbReference type="Proteomes" id="UP001239994"/>
    </source>
</evidence>
<dbReference type="FunFam" id="2.10.50.30:FF:000001">
    <property type="entry name" value="metabotropic glutamate receptor 1"/>
    <property type="match status" value="1"/>
</dbReference>
<comment type="caution">
    <text evidence="21">The sequence shown here is derived from an EMBL/GenBank/DDBJ whole genome shotgun (WGS) entry which is preliminary data.</text>
</comment>
<evidence type="ECO:0000256" key="11">
    <source>
        <dbReference type="ARBA" id="ARBA00023157"/>
    </source>
</evidence>
<comment type="similarity">
    <text evidence="2">Belongs to the G-protein coupled receptor 3 family.</text>
</comment>
<dbReference type="InterPro" id="IPR038550">
    <property type="entry name" value="GPCR_3_9-Cys_sf"/>
</dbReference>
<feature type="region of interest" description="Disordered" evidence="17">
    <location>
        <begin position="1282"/>
        <end position="1317"/>
    </location>
</feature>
<evidence type="ECO:0000256" key="7">
    <source>
        <dbReference type="ARBA" id="ARBA00022729"/>
    </source>
</evidence>
<comment type="function">
    <text evidence="15">G-protein coupled receptor for glutamate. Ligand binding causes a conformation change that triggers signaling via guanine nucleotide-binding proteins (G proteins) and modulates the activity of down-stream effectors. Signaling activates a phosphatidylinositol-calcium second messenger system and generates a calcium-activated chloride current. Plays an important role in the regulation of synaptic plasticity and the modulation of the neural network activity.</text>
</comment>
<feature type="region of interest" description="Disordered" evidence="17">
    <location>
        <begin position="1339"/>
        <end position="1375"/>
    </location>
</feature>
<feature type="transmembrane region" description="Helical" evidence="18">
    <location>
        <begin position="773"/>
        <end position="796"/>
    </location>
</feature>
<dbReference type="PRINTS" id="PR00248">
    <property type="entry name" value="GPCRMGR"/>
</dbReference>
<dbReference type="EMBL" id="JAROKS010000025">
    <property type="protein sequence ID" value="KAK1786110.1"/>
    <property type="molecule type" value="Genomic_DNA"/>
</dbReference>
<feature type="signal peptide" evidence="19">
    <location>
        <begin position="1"/>
        <end position="24"/>
    </location>
</feature>
<keyword evidence="9" id="KW-0297">G-protein coupled receptor</keyword>
<reference evidence="21" key="1">
    <citation type="submission" date="2023-03" db="EMBL/GenBank/DDBJ databases">
        <title>Electrophorus voltai genome.</title>
        <authorList>
            <person name="Bian C."/>
        </authorList>
    </citation>
    <scope>NUCLEOTIDE SEQUENCE</scope>
    <source>
        <strain evidence="21">CB-2022</strain>
        <tissue evidence="21">Muscle</tissue>
    </source>
</reference>
<feature type="transmembrane region" description="Helical" evidence="18">
    <location>
        <begin position="991"/>
        <end position="1018"/>
    </location>
</feature>
<keyword evidence="3" id="KW-1003">Cell membrane</keyword>
<proteinExistence type="inferred from homology"/>
<dbReference type="InterPro" id="IPR000337">
    <property type="entry name" value="GPCR_3"/>
</dbReference>
<accession>A0AAD8YUW3</accession>
<sequence length="1391" mass="153501">MAALLPLALALLLWQPLLLATTRAAQSSERRVVAHIPGDIIIGALFSVHHQPPADKVHERKCGAVREQYGIQRVEAMMHTLDRINADPNILPNITLGCEIRDSCWHSAVALEQSIEFIRDSLVAADDADEAGGGGGARCADPGATPMKGKKPIVGLIGPGSSSVAIQVQNLLQLFNIPQIAYSATSMDLSDKSLYKYFMRVVPSDAQQARAMVDIVKRYNWSYVSAIHTEAQRMASEKLLITRLHVQPVTKEKWRGYGRRGEANRGEEGRKEERRGEERRGEGRGGEEMGGEEGRGKERRGREWRGEEERGERRGGDRRGGKEMGGEEGRGEERRGGERRERVEREREQRCVGRLDADYFTFLCLSNYGESGMAAFKEMAGKEGICIAHSDKIWSNAGEQNFDRLLLKLRSHLPKARVVACFCEGMTVRGILMAMRRQNLAGEFLLVGRSQERRGERGEQRRGEGRGVEGREGRGEGRGERGEERGGERGEVRRESDGWADRYDVTDGYVREAAGGITIKLQSADVKWFDDYYLKLRPDTNLRNPWFPEFWQHRFHCKLKGHPQENPKFNRTCSKRDSLRQQYAQDTKMGFVINAIYSMAYGLHKMQKVLCLGTPGLCDAMKPIDGAKLLEYLMKTNFTGVSGENIQFDENGDSPGSYVIMNFKKMGKDYYDYTNVGSWDNSGLQIDDDEIWPSKDAIIKSVCSEPCAKGQIKVIRKGEVSCCWTCTPCKENEFVFDEYSCKACDLGSWPTDDLTGCDPIPVEYLRWGDPEPIAAVVFSCLGLMATFFVTFIFIIYRDTPVVKSSSRELCYIILAGICLGYLCTFCLIAKPRLVYCYLQRLGVGLSPAMSYSALVTKTNRIARILAGSKKKICTKKPRFMSACAQLIIAFILILLQLGIIVALFVMETPEVVFDYPSIREVHLICNITNLGVVAPLGYNGLLIMSCTFYAFKTRNVPANFNEAKYIAFTMYTTCVIWLAFVPIYFGSNYKIITTCFSVSLSATVALGCMFVPKVYIILAKPERNVRSAFTTSTVVRMHVGDGKAASSAASRSSSLVNLWKRRGSSGETLSSNGKSVTWAQTERNSKGSHLWQRLSFHIKKRENNQTAVIKPFSKTSEGRYCGGTDLTPDSANNKMLYEVTEAEERYPITYRPQTPSPISTVSQRAGGALGRVPAADDQVVCVSSYMSQSPRSGSVACVGGAGGGSASQGSLMEQISCVVNRFTANISELNSMMLSSSPPGGTMGLSTSMSAHAHSSNCPPPYFLPREVSMPTTMTTYAEIQPLPPVESNGGRPPPSCPLPNSSRGAGKRSSPVPSVKELMVGTASAIDSPLMKDELEELMALTPPSPFRDSVASGSASPNSPTSESGLGPTPSPKYECLVLRHYSQSSSSL</sequence>
<dbReference type="InterPro" id="IPR050726">
    <property type="entry name" value="mGluR"/>
</dbReference>
<dbReference type="InterPro" id="IPR017979">
    <property type="entry name" value="GPCR_3_CS"/>
</dbReference>
<keyword evidence="10 18" id="KW-0472">Membrane</keyword>
<evidence type="ECO:0000256" key="3">
    <source>
        <dbReference type="ARBA" id="ARBA00022475"/>
    </source>
</evidence>
<keyword evidence="13" id="KW-0325">Glycoprotein</keyword>
<dbReference type="GO" id="GO:0030425">
    <property type="term" value="C:dendrite"/>
    <property type="evidence" value="ECO:0007669"/>
    <property type="project" value="UniProtKB-ARBA"/>
</dbReference>
<dbReference type="GO" id="GO:0004930">
    <property type="term" value="F:G protein-coupled receptor activity"/>
    <property type="evidence" value="ECO:0007669"/>
    <property type="project" value="UniProtKB-KW"/>
</dbReference>
<protein>
    <recommendedName>
        <fullName evidence="16">Metabotropic glutamate receptor 5</fullName>
    </recommendedName>
</protein>
<dbReference type="GO" id="GO:0005886">
    <property type="term" value="C:plasma membrane"/>
    <property type="evidence" value="ECO:0007669"/>
    <property type="project" value="UniProtKB-SubCell"/>
</dbReference>
<dbReference type="InterPro" id="IPR001828">
    <property type="entry name" value="ANF_lig-bd_rcpt"/>
</dbReference>
<dbReference type="GO" id="GO:1902533">
    <property type="term" value="P:positive regulation of intracellular signal transduction"/>
    <property type="evidence" value="ECO:0007669"/>
    <property type="project" value="UniProtKB-ARBA"/>
</dbReference>
<keyword evidence="6 18" id="KW-0812">Transmembrane</keyword>
<dbReference type="PROSITE" id="PS00981">
    <property type="entry name" value="G_PROTEIN_RECEP_F3_3"/>
    <property type="match status" value="1"/>
</dbReference>
<dbReference type="PROSITE" id="PS50259">
    <property type="entry name" value="G_PROTEIN_RECEP_F3_4"/>
    <property type="match status" value="1"/>
</dbReference>
<dbReference type="Gene3D" id="3.40.50.2300">
    <property type="match status" value="3"/>
</dbReference>
<organism evidence="21 22">
    <name type="scientific">Electrophorus voltai</name>
    <dbReference type="NCBI Taxonomy" id="2609070"/>
    <lineage>
        <taxon>Eukaryota</taxon>
        <taxon>Metazoa</taxon>
        <taxon>Chordata</taxon>
        <taxon>Craniata</taxon>
        <taxon>Vertebrata</taxon>
        <taxon>Euteleostomi</taxon>
        <taxon>Actinopterygii</taxon>
        <taxon>Neopterygii</taxon>
        <taxon>Teleostei</taxon>
        <taxon>Ostariophysi</taxon>
        <taxon>Gymnotiformes</taxon>
        <taxon>Gymnotoidei</taxon>
        <taxon>Gymnotidae</taxon>
        <taxon>Electrophorus</taxon>
    </lineage>
</organism>
<evidence type="ECO:0000256" key="8">
    <source>
        <dbReference type="ARBA" id="ARBA00022989"/>
    </source>
</evidence>
<dbReference type="InterPro" id="IPR017978">
    <property type="entry name" value="GPCR_3_C"/>
</dbReference>
<name>A0AAD8YUW3_9TELE</name>
<keyword evidence="5" id="KW-0597">Phosphoprotein</keyword>
<dbReference type="InterPro" id="IPR000162">
    <property type="entry name" value="GPCR_3_mtglu_rcpt"/>
</dbReference>
<evidence type="ECO:0000256" key="2">
    <source>
        <dbReference type="ARBA" id="ARBA00007242"/>
    </source>
</evidence>
<dbReference type="Pfam" id="PF01094">
    <property type="entry name" value="ANF_receptor"/>
    <property type="match status" value="2"/>
</dbReference>
<evidence type="ECO:0000256" key="15">
    <source>
        <dbReference type="ARBA" id="ARBA00058291"/>
    </source>
</evidence>
<dbReference type="CDD" id="cd15450">
    <property type="entry name" value="7tmC_mGluR5"/>
    <property type="match status" value="1"/>
</dbReference>
<evidence type="ECO:0000313" key="21">
    <source>
        <dbReference type="EMBL" id="KAK1786110.1"/>
    </source>
</evidence>
<feature type="chain" id="PRO_5042213536" description="Metabotropic glutamate receptor 5" evidence="19">
    <location>
        <begin position="25"/>
        <end position="1391"/>
    </location>
</feature>
<feature type="transmembrane region" description="Helical" evidence="18">
    <location>
        <begin position="808"/>
        <end position="831"/>
    </location>
</feature>
<keyword evidence="14" id="KW-0807">Transducer</keyword>
<dbReference type="PANTHER" id="PTHR24060">
    <property type="entry name" value="METABOTROPIC GLUTAMATE RECEPTOR"/>
    <property type="match status" value="1"/>
</dbReference>
<keyword evidence="4" id="KW-0488">Methylation</keyword>
<dbReference type="PRINTS" id="PR00593">
    <property type="entry name" value="MTABOTROPICR"/>
</dbReference>
<feature type="transmembrane region" description="Helical" evidence="18">
    <location>
        <begin position="926"/>
        <end position="951"/>
    </location>
</feature>
<dbReference type="InterPro" id="IPR028082">
    <property type="entry name" value="Peripla_BP_I"/>
</dbReference>
<evidence type="ECO:0000256" key="14">
    <source>
        <dbReference type="ARBA" id="ARBA00023224"/>
    </source>
</evidence>
<evidence type="ECO:0000256" key="12">
    <source>
        <dbReference type="ARBA" id="ARBA00023170"/>
    </source>
</evidence>
<dbReference type="Gene3D" id="2.10.50.30">
    <property type="entry name" value="GPCR, family 3, nine cysteines domain"/>
    <property type="match status" value="1"/>
</dbReference>
<evidence type="ECO:0000256" key="17">
    <source>
        <dbReference type="SAM" id="MobiDB-lite"/>
    </source>
</evidence>
<dbReference type="GO" id="GO:0007206">
    <property type="term" value="P:phospholipase C-activating G protein-coupled glutamate receptor signaling pathway"/>
    <property type="evidence" value="ECO:0007669"/>
    <property type="project" value="UniProtKB-ARBA"/>
</dbReference>
<feature type="domain" description="G-protein coupled receptors family 3 profile" evidence="20">
    <location>
        <begin position="771"/>
        <end position="1033"/>
    </location>
</feature>
<feature type="compositionally biased region" description="Polar residues" evidence="17">
    <location>
        <begin position="1353"/>
        <end position="1366"/>
    </location>
</feature>
<evidence type="ECO:0000256" key="6">
    <source>
        <dbReference type="ARBA" id="ARBA00022692"/>
    </source>
</evidence>
<dbReference type="GO" id="GO:0030296">
    <property type="term" value="F:protein tyrosine kinase activator activity"/>
    <property type="evidence" value="ECO:0007669"/>
    <property type="project" value="UniProtKB-ARBA"/>
</dbReference>
<evidence type="ECO:0000256" key="9">
    <source>
        <dbReference type="ARBA" id="ARBA00023040"/>
    </source>
</evidence>
<dbReference type="GO" id="GO:0008066">
    <property type="term" value="F:glutamate receptor activity"/>
    <property type="evidence" value="ECO:0007669"/>
    <property type="project" value="UniProtKB-ARBA"/>
</dbReference>
<keyword evidence="8 18" id="KW-1133">Transmembrane helix</keyword>
<dbReference type="Pfam" id="PF00003">
    <property type="entry name" value="7tm_3"/>
    <property type="match status" value="1"/>
</dbReference>
<dbReference type="Proteomes" id="UP001239994">
    <property type="component" value="Unassembled WGS sequence"/>
</dbReference>
<feature type="region of interest" description="Disordered" evidence="17">
    <location>
        <begin position="255"/>
        <end position="343"/>
    </location>
</feature>
<dbReference type="PROSITE" id="PS00979">
    <property type="entry name" value="G_PROTEIN_RECEP_F3_1"/>
    <property type="match status" value="1"/>
</dbReference>
<evidence type="ECO:0000256" key="18">
    <source>
        <dbReference type="SAM" id="Phobius"/>
    </source>
</evidence>
<evidence type="ECO:0000256" key="4">
    <source>
        <dbReference type="ARBA" id="ARBA00022481"/>
    </source>
</evidence>
<dbReference type="FunFam" id="3.40.50.2300:FF:000219">
    <property type="entry name" value="Glutamate metabotropic receptor 5"/>
    <property type="match status" value="1"/>
</dbReference>
<evidence type="ECO:0000256" key="5">
    <source>
        <dbReference type="ARBA" id="ARBA00022553"/>
    </source>
</evidence>
<comment type="subcellular location">
    <subcellularLocation>
        <location evidence="1">Cell membrane</location>
        <topology evidence="1">Multi-pass membrane protein</topology>
    </subcellularLocation>
</comment>
<dbReference type="CDD" id="cd06374">
    <property type="entry name" value="PBP1_mGluR_groupI"/>
    <property type="match status" value="1"/>
</dbReference>
<evidence type="ECO:0000259" key="20">
    <source>
        <dbReference type="PROSITE" id="PS50259"/>
    </source>
</evidence>
<evidence type="ECO:0000256" key="10">
    <source>
        <dbReference type="ARBA" id="ARBA00023136"/>
    </source>
</evidence>
<dbReference type="InterPro" id="IPR011500">
    <property type="entry name" value="GPCR_3_9-Cys_dom"/>
</dbReference>
<feature type="transmembrane region" description="Helical" evidence="18">
    <location>
        <begin position="879"/>
        <end position="906"/>
    </location>
</feature>
<evidence type="ECO:0000256" key="1">
    <source>
        <dbReference type="ARBA" id="ARBA00004651"/>
    </source>
</evidence>
<evidence type="ECO:0000256" key="19">
    <source>
        <dbReference type="SAM" id="SignalP"/>
    </source>
</evidence>
<keyword evidence="22" id="KW-1185">Reference proteome</keyword>
<keyword evidence="11" id="KW-1015">Disulfide bond</keyword>
<feature type="transmembrane region" description="Helical" evidence="18">
    <location>
        <begin position="963"/>
        <end position="985"/>
    </location>
</feature>
<feature type="region of interest" description="Disordered" evidence="17">
    <location>
        <begin position="452"/>
        <end position="493"/>
    </location>
</feature>
<dbReference type="SMART" id="SM01229">
    <property type="entry name" value="GluR_Homer-bdg"/>
    <property type="match status" value="1"/>
</dbReference>
<keyword evidence="7 19" id="KW-0732">Signal</keyword>
<dbReference type="Pfam" id="PF07562">
    <property type="entry name" value="NCD3G"/>
    <property type="match status" value="1"/>
</dbReference>
<dbReference type="Pfam" id="PF10606">
    <property type="entry name" value="GluR_Homer-bdg"/>
    <property type="match status" value="1"/>
</dbReference>
<dbReference type="SUPFAM" id="SSF53822">
    <property type="entry name" value="Periplasmic binding protein-like I"/>
    <property type="match status" value="2"/>
</dbReference>